<protein>
    <submittedName>
        <fullName evidence="3">CIC11C00000001299</fullName>
    </submittedName>
</protein>
<feature type="chain" id="PRO_5013176684" evidence="2">
    <location>
        <begin position="22"/>
        <end position="441"/>
    </location>
</feature>
<gene>
    <name evidence="3" type="ORF">SAMEA4029009_CIC11G00000001299</name>
</gene>
<dbReference type="GO" id="GO:0051285">
    <property type="term" value="C:cell cortex of cell tip"/>
    <property type="evidence" value="ECO:0007669"/>
    <property type="project" value="TreeGrafter"/>
</dbReference>
<dbReference type="Pfam" id="PF06687">
    <property type="entry name" value="SUR7"/>
    <property type="match status" value="1"/>
</dbReference>
<sequence length="441" mass="48127">MIFRLIVLFFTLAAMVLSVWSLVGSHKNESYLTDNYLFGFQLSNVNLSSIILTSNNKRELLDTPSFAFEELLKEPVYQVFDDNSDTPTPTTNFDRRDILESLASAASAAGLATSDILGSLQSQTSGAASLLGSITSGVNTQSLFSQFNAATATGDYMSDLLLLASAASIPDSIVTLAEALDGNVDEIVSELVSSVNITDLGLAEYYSVGYWGYCRGSIKGSEAWLNKLGKFGKQFSNKDFDPLEILKHEITNQIKHTVDGVPDLLQNILGETIEAQLLALVSSVTYDDLGLPGDLKKYLNLLHQLTVASFALILAAACLAFISFVFQVIGLCCSPDNFCLSCLSFMLMVLVCIATLVGSGLSTGVYIFVRQQVNNNVRQYGAQGWLSIQYYAFLWSAAAASLFLVVFAFLGYCCGCFHSGKRRYRLVRNEQPQMGYVHKGY</sequence>
<dbReference type="EMBL" id="LT635766">
    <property type="protein sequence ID" value="SGZ52974.1"/>
    <property type="molecule type" value="Genomic_DNA"/>
</dbReference>
<evidence type="ECO:0000313" key="3">
    <source>
        <dbReference type="EMBL" id="SGZ52974.1"/>
    </source>
</evidence>
<evidence type="ECO:0000313" key="4">
    <source>
        <dbReference type="Proteomes" id="UP000182259"/>
    </source>
</evidence>
<keyword evidence="1" id="KW-0812">Transmembrane</keyword>
<feature type="transmembrane region" description="Helical" evidence="1">
    <location>
        <begin position="388"/>
        <end position="415"/>
    </location>
</feature>
<keyword evidence="2" id="KW-0732">Signal</keyword>
<accession>A0A1L0DKN5</accession>
<feature type="transmembrane region" description="Helical" evidence="1">
    <location>
        <begin position="345"/>
        <end position="368"/>
    </location>
</feature>
<dbReference type="GO" id="GO:0031505">
    <property type="term" value="P:fungal-type cell wall organization"/>
    <property type="evidence" value="ECO:0007669"/>
    <property type="project" value="TreeGrafter"/>
</dbReference>
<feature type="transmembrane region" description="Helical" evidence="1">
    <location>
        <begin position="307"/>
        <end position="333"/>
    </location>
</feature>
<dbReference type="Proteomes" id="UP000182259">
    <property type="component" value="Chromosome III"/>
</dbReference>
<evidence type="ECO:0000256" key="2">
    <source>
        <dbReference type="SAM" id="SignalP"/>
    </source>
</evidence>
<dbReference type="AlphaFoldDB" id="A0A1L0DKN5"/>
<feature type="signal peptide" evidence="2">
    <location>
        <begin position="1"/>
        <end position="21"/>
    </location>
</feature>
<dbReference type="InterPro" id="IPR052413">
    <property type="entry name" value="SUR7_domain"/>
</dbReference>
<proteinExistence type="predicted"/>
<name>A0A1L0DKN5_9ASCO</name>
<reference evidence="3 4" key="1">
    <citation type="submission" date="2016-10" db="EMBL/GenBank/DDBJ databases">
        <authorList>
            <person name="de Groot N.N."/>
        </authorList>
    </citation>
    <scope>NUCLEOTIDE SEQUENCE [LARGE SCALE GENOMIC DNA]</scope>
    <source>
        <strain evidence="3 4">PYCC 4715</strain>
    </source>
</reference>
<keyword evidence="1" id="KW-1133">Transmembrane helix</keyword>
<dbReference type="InterPro" id="IPR009571">
    <property type="entry name" value="SUR7/Rim9-like_fungi"/>
</dbReference>
<dbReference type="PANTHER" id="PTHR28019:SF2">
    <property type="entry name" value="CELL MEMBRANE PROTEIN YLR413W-RELATED"/>
    <property type="match status" value="1"/>
</dbReference>
<keyword evidence="1" id="KW-0472">Membrane</keyword>
<organism evidence="3 4">
    <name type="scientific">Sungouiella intermedia</name>
    <dbReference type="NCBI Taxonomy" id="45354"/>
    <lineage>
        <taxon>Eukaryota</taxon>
        <taxon>Fungi</taxon>
        <taxon>Dikarya</taxon>
        <taxon>Ascomycota</taxon>
        <taxon>Saccharomycotina</taxon>
        <taxon>Pichiomycetes</taxon>
        <taxon>Metschnikowiaceae</taxon>
        <taxon>Sungouiella</taxon>
    </lineage>
</organism>
<evidence type="ECO:0000256" key="1">
    <source>
        <dbReference type="SAM" id="Phobius"/>
    </source>
</evidence>
<dbReference type="PANTHER" id="PTHR28019">
    <property type="entry name" value="CELL MEMBRANE PROTEIN YLR413W-RELATED"/>
    <property type="match status" value="1"/>
</dbReference>
<dbReference type="GO" id="GO:0005886">
    <property type="term" value="C:plasma membrane"/>
    <property type="evidence" value="ECO:0007669"/>
    <property type="project" value="InterPro"/>
</dbReference>